<evidence type="ECO:0000256" key="2">
    <source>
        <dbReference type="ARBA" id="ARBA00011963"/>
    </source>
</evidence>
<dbReference type="InterPro" id="IPR010488">
    <property type="entry name" value="Zeta_toxin_domain"/>
</dbReference>
<gene>
    <name evidence="8" type="ORF">FDG2_3577</name>
</gene>
<dbReference type="SUPFAM" id="SSF52540">
    <property type="entry name" value="P-loop containing nucleoside triphosphate hydrolases"/>
    <property type="match status" value="1"/>
</dbReference>
<protein>
    <recommendedName>
        <fullName evidence="5">UDP-N-acetylglucosamine kinase</fullName>
        <ecNumber evidence="2">2.7.1.176</ecNumber>
    </recommendedName>
    <alternativeName>
        <fullName evidence="5">UDP-N-acetylglucosamine kinase</fullName>
    </alternativeName>
</protein>
<comment type="similarity">
    <text evidence="1">Belongs to the zeta toxin family.</text>
</comment>
<dbReference type="GO" id="GO:0016301">
    <property type="term" value="F:kinase activity"/>
    <property type="evidence" value="ECO:0007669"/>
    <property type="project" value="InterPro"/>
</dbReference>
<dbReference type="EMBL" id="FLUV01001502">
    <property type="protein sequence ID" value="SBW23105.1"/>
    <property type="molecule type" value="Genomic_DNA"/>
</dbReference>
<sequence>MMSRMPDNPDQYVLSDIQHKGIFRDLIVPNELAGPSQTAPVVLLLAGQTGAGKSHTKAALTTALGLDEAVGFGSDTLRNYHPQYQRLLREDDRITAFYTDRDARK</sequence>
<dbReference type="AlphaFoldDB" id="A0A1C3NZZ9"/>
<evidence type="ECO:0000313" key="9">
    <source>
        <dbReference type="Proteomes" id="UP000199013"/>
    </source>
</evidence>
<reference evidence="9" key="1">
    <citation type="submission" date="2016-02" db="EMBL/GenBank/DDBJ databases">
        <authorList>
            <person name="Wibberg D."/>
        </authorList>
    </citation>
    <scope>NUCLEOTIDE SEQUENCE [LARGE SCALE GENOMIC DNA]</scope>
</reference>
<evidence type="ECO:0000256" key="5">
    <source>
        <dbReference type="ARBA" id="ARBA00032897"/>
    </source>
</evidence>
<accession>A0A1C3NZZ9</accession>
<name>A0A1C3NZZ9_9ACTN</name>
<dbReference type="EC" id="2.7.1.176" evidence="2"/>
<dbReference type="Proteomes" id="UP000199013">
    <property type="component" value="Unassembled WGS sequence"/>
</dbReference>
<keyword evidence="4" id="KW-0067">ATP-binding</keyword>
<evidence type="ECO:0000256" key="3">
    <source>
        <dbReference type="ARBA" id="ARBA00022741"/>
    </source>
</evidence>
<keyword evidence="3" id="KW-0547">Nucleotide-binding</keyword>
<feature type="domain" description="Zeta toxin" evidence="7">
    <location>
        <begin position="35"/>
        <end position="104"/>
    </location>
</feature>
<proteinExistence type="inferred from homology"/>
<evidence type="ECO:0000313" key="8">
    <source>
        <dbReference type="EMBL" id="SBW23105.1"/>
    </source>
</evidence>
<comment type="catalytic activity">
    <reaction evidence="6">
        <text>UDP-N-acetyl-alpha-D-glucosamine + ATP = UDP-N-acetyl-alpha-D-glucosamine 3'-phosphate + ADP + H(+)</text>
        <dbReference type="Rhea" id="RHEA:32671"/>
        <dbReference type="ChEBI" id="CHEBI:15378"/>
        <dbReference type="ChEBI" id="CHEBI:30616"/>
        <dbReference type="ChEBI" id="CHEBI:57705"/>
        <dbReference type="ChEBI" id="CHEBI:64353"/>
        <dbReference type="ChEBI" id="CHEBI:456216"/>
        <dbReference type="EC" id="2.7.1.176"/>
    </reaction>
</comment>
<evidence type="ECO:0000259" key="7">
    <source>
        <dbReference type="Pfam" id="PF06414"/>
    </source>
</evidence>
<keyword evidence="9" id="KW-1185">Reference proteome</keyword>
<dbReference type="Pfam" id="PF06414">
    <property type="entry name" value="Zeta_toxin"/>
    <property type="match status" value="1"/>
</dbReference>
<evidence type="ECO:0000256" key="6">
    <source>
        <dbReference type="ARBA" id="ARBA00048178"/>
    </source>
</evidence>
<organism evidence="8 9">
    <name type="scientific">Candidatus Protofrankia californiensis</name>
    <dbReference type="NCBI Taxonomy" id="1839754"/>
    <lineage>
        <taxon>Bacteria</taxon>
        <taxon>Bacillati</taxon>
        <taxon>Actinomycetota</taxon>
        <taxon>Actinomycetes</taxon>
        <taxon>Frankiales</taxon>
        <taxon>Frankiaceae</taxon>
        <taxon>Protofrankia</taxon>
    </lineage>
</organism>
<evidence type="ECO:0000256" key="4">
    <source>
        <dbReference type="ARBA" id="ARBA00022840"/>
    </source>
</evidence>
<dbReference type="Gene3D" id="3.40.50.300">
    <property type="entry name" value="P-loop containing nucleotide triphosphate hydrolases"/>
    <property type="match status" value="1"/>
</dbReference>
<dbReference type="InterPro" id="IPR027417">
    <property type="entry name" value="P-loop_NTPase"/>
</dbReference>
<evidence type="ECO:0000256" key="1">
    <source>
        <dbReference type="ARBA" id="ARBA00009104"/>
    </source>
</evidence>
<dbReference type="GO" id="GO:0005524">
    <property type="term" value="F:ATP binding"/>
    <property type="evidence" value="ECO:0007669"/>
    <property type="project" value="UniProtKB-KW"/>
</dbReference>